<feature type="transmembrane region" description="Helical" evidence="1">
    <location>
        <begin position="6"/>
        <end position="23"/>
    </location>
</feature>
<name>A0ABX7YNE6_9STRE</name>
<evidence type="ECO:0000313" key="2">
    <source>
        <dbReference type="EMBL" id="QUE55182.1"/>
    </source>
</evidence>
<dbReference type="Proteomes" id="UP000677616">
    <property type="component" value="Chromosome"/>
</dbReference>
<accession>A0ABX7YNE6</accession>
<dbReference type="EMBL" id="CP073084">
    <property type="protein sequence ID" value="QUE55182.1"/>
    <property type="molecule type" value="Genomic_DNA"/>
</dbReference>
<keyword evidence="1" id="KW-1133">Transmembrane helix</keyword>
<organism evidence="2 3">
    <name type="scientific">Streptococcus oriscaviae</name>
    <dbReference type="NCBI Taxonomy" id="2781599"/>
    <lineage>
        <taxon>Bacteria</taxon>
        <taxon>Bacillati</taxon>
        <taxon>Bacillota</taxon>
        <taxon>Bacilli</taxon>
        <taxon>Lactobacillales</taxon>
        <taxon>Streptococcaceae</taxon>
        <taxon>Streptococcus</taxon>
    </lineage>
</organism>
<proteinExistence type="predicted"/>
<evidence type="ECO:0000313" key="3">
    <source>
        <dbReference type="Proteomes" id="UP000677616"/>
    </source>
</evidence>
<keyword evidence="1" id="KW-0472">Membrane</keyword>
<keyword evidence="3" id="KW-1185">Reference proteome</keyword>
<evidence type="ECO:0000256" key="1">
    <source>
        <dbReference type="SAM" id="Phobius"/>
    </source>
</evidence>
<reference evidence="2 3" key="1">
    <citation type="submission" date="2021-04" db="EMBL/GenBank/DDBJ databases">
        <title>Complete genome sequence of a novel Streptococcus species.</title>
        <authorList>
            <person name="Teng J.L.L."/>
        </authorList>
    </citation>
    <scope>NUCLEOTIDE SEQUENCE [LARGE SCALE GENOMIC DNA]</scope>
    <source>
        <strain evidence="2 3">HKU75</strain>
    </source>
</reference>
<gene>
    <name evidence="2" type="ORF">INT76_04730</name>
</gene>
<dbReference type="RefSeq" id="WP_212572708.1">
    <property type="nucleotide sequence ID" value="NZ_CP073084.1"/>
</dbReference>
<keyword evidence="1" id="KW-0812">Transmembrane</keyword>
<protein>
    <submittedName>
        <fullName evidence="2">Uncharacterized protein</fullName>
    </submittedName>
</protein>
<sequence length="113" mass="12843">MLQFVWSLLLLALIVVPLTWLIVKTSKWGLTRSRTGDGSKVVYVIQFFNMDVLPDLSKSSALMEVLKIQLTNQESYVVESAVSDKQIKDLIQKEFSLADKDLVVFSKNFMQSV</sequence>